<evidence type="ECO:0000313" key="4">
    <source>
        <dbReference type="EMBL" id="HIZ88304.1"/>
    </source>
</evidence>
<keyword evidence="2" id="KW-0288">FMN</keyword>
<dbReference type="Proteomes" id="UP000824176">
    <property type="component" value="Unassembled WGS sequence"/>
</dbReference>
<accession>A0A9D2GS25</accession>
<dbReference type="PANTHER" id="PTHR32332">
    <property type="entry name" value="2-NITROPROPANE DIOXYGENASE"/>
    <property type="match status" value="1"/>
</dbReference>
<reference evidence="4" key="2">
    <citation type="submission" date="2021-04" db="EMBL/GenBank/DDBJ databases">
        <authorList>
            <person name="Gilroy R."/>
        </authorList>
    </citation>
    <scope>NUCLEOTIDE SEQUENCE</scope>
    <source>
        <strain evidence="4">ChiW4-1371</strain>
    </source>
</reference>
<gene>
    <name evidence="4" type="ORF">H9804_00005</name>
</gene>
<organism evidence="4 5">
    <name type="scientific">Candidatus Mucispirillum faecigallinarum</name>
    <dbReference type="NCBI Taxonomy" id="2838699"/>
    <lineage>
        <taxon>Bacteria</taxon>
        <taxon>Pseudomonadati</taxon>
        <taxon>Deferribacterota</taxon>
        <taxon>Deferribacteres</taxon>
        <taxon>Deferribacterales</taxon>
        <taxon>Mucispirillaceae</taxon>
        <taxon>Mucispirillum</taxon>
    </lineage>
</organism>
<evidence type="ECO:0000256" key="1">
    <source>
        <dbReference type="ARBA" id="ARBA00022630"/>
    </source>
</evidence>
<keyword evidence="3" id="KW-0560">Oxidoreductase</keyword>
<dbReference type="PANTHER" id="PTHR32332:SF33">
    <property type="entry name" value="NITRONATE MONOOXYGENASE DOMAIN-CONTAINING PROTEIN"/>
    <property type="match status" value="1"/>
</dbReference>
<reference evidence="4" key="1">
    <citation type="journal article" date="2021" name="PeerJ">
        <title>Extensive microbial diversity within the chicken gut microbiome revealed by metagenomics and culture.</title>
        <authorList>
            <person name="Gilroy R."/>
            <person name="Ravi A."/>
            <person name="Getino M."/>
            <person name="Pursley I."/>
            <person name="Horton D.L."/>
            <person name="Alikhan N.F."/>
            <person name="Baker D."/>
            <person name="Gharbi K."/>
            <person name="Hall N."/>
            <person name="Watson M."/>
            <person name="Adriaenssens E.M."/>
            <person name="Foster-Nyarko E."/>
            <person name="Jarju S."/>
            <person name="Secka A."/>
            <person name="Antonio M."/>
            <person name="Oren A."/>
            <person name="Chaudhuri R.R."/>
            <person name="La Ragione R."/>
            <person name="Hildebrand F."/>
            <person name="Pallen M.J."/>
        </authorList>
    </citation>
    <scope>NUCLEOTIDE SEQUENCE</scope>
    <source>
        <strain evidence="4">ChiW4-1371</strain>
    </source>
</reference>
<dbReference type="EMBL" id="DXAQ01000001">
    <property type="protein sequence ID" value="HIZ88304.1"/>
    <property type="molecule type" value="Genomic_DNA"/>
</dbReference>
<protein>
    <submittedName>
        <fullName evidence="4">Nitronate monooxygenase</fullName>
    </submittedName>
</protein>
<comment type="caution">
    <text evidence="4">The sequence shown here is derived from an EMBL/GenBank/DDBJ whole genome shotgun (WGS) entry which is preliminary data.</text>
</comment>
<keyword evidence="1" id="KW-0285">Flavoprotein</keyword>
<dbReference type="GO" id="GO:0018580">
    <property type="term" value="F:nitronate monooxygenase activity"/>
    <property type="evidence" value="ECO:0007669"/>
    <property type="project" value="InterPro"/>
</dbReference>
<dbReference type="CDD" id="cd04730">
    <property type="entry name" value="NPD_like"/>
    <property type="match status" value="1"/>
</dbReference>
<evidence type="ECO:0000256" key="3">
    <source>
        <dbReference type="ARBA" id="ARBA00023002"/>
    </source>
</evidence>
<dbReference type="AlphaFoldDB" id="A0A9D2GS25"/>
<dbReference type="InterPro" id="IPR004136">
    <property type="entry name" value="NMO"/>
</dbReference>
<evidence type="ECO:0000256" key="2">
    <source>
        <dbReference type="ARBA" id="ARBA00022643"/>
    </source>
</evidence>
<keyword evidence="4" id="KW-0503">Monooxygenase</keyword>
<dbReference type="Gene3D" id="3.20.20.70">
    <property type="entry name" value="Aldolase class I"/>
    <property type="match status" value="1"/>
</dbReference>
<sequence length="461" mass="50283">MSNYPLIIQGGMGIAVSNYRLAKAVSMAGQLGVVSGTAIDAVMAMRLHYGDILGNVRRSLNNFPVKEIGQQMIDKFYNANNKIKQMFKFTMPSLNMSHEKEDEIVTANFSEVFLAKEGHKGIVGINFLEKIQFPNLAAIYGALLAGIDYIIMGAGIPKEIPAVIEKLTRHEKVEYTANVENSKETKKIFFDPSRFGLSHLKLKRPKFLAIISSNILAVTLMKKSAVAPDGFIIEGPEAGGHNAPPRVSGVFNEKGEPVYGEKDKVDLEKLKELNVPFWLAGSYGSKEGLKKALDLGAAGIQAGTVFAFSKEAGFTEDIKRKVISSGSINVKTDPLASPTGFPFKVADIEGTLSDETLYNERQRVCNLGYLRSAYEKEDGSIGYRCAAEPVEMYVKKGGKLENTRGRKCLCNGLMAACGFPLKTKSGEDELPLVTMGDDYNSVISRPYGYSASDVVNEILGK</sequence>
<dbReference type="InterPro" id="IPR013785">
    <property type="entry name" value="Aldolase_TIM"/>
</dbReference>
<name>A0A9D2GS25_9BACT</name>
<dbReference type="Pfam" id="PF03060">
    <property type="entry name" value="NMO"/>
    <property type="match status" value="1"/>
</dbReference>
<proteinExistence type="predicted"/>
<dbReference type="SUPFAM" id="SSF51412">
    <property type="entry name" value="Inosine monophosphate dehydrogenase (IMPDH)"/>
    <property type="match status" value="1"/>
</dbReference>
<evidence type="ECO:0000313" key="5">
    <source>
        <dbReference type="Proteomes" id="UP000824176"/>
    </source>
</evidence>